<evidence type="ECO:0008006" key="2">
    <source>
        <dbReference type="Google" id="ProtNLM"/>
    </source>
</evidence>
<dbReference type="EMBL" id="BARS01059330">
    <property type="protein sequence ID" value="GAG44304.1"/>
    <property type="molecule type" value="Genomic_DNA"/>
</dbReference>
<feature type="non-terminal residue" evidence="1">
    <location>
        <position position="52"/>
    </location>
</feature>
<accession>X0XM92</accession>
<proteinExistence type="predicted"/>
<dbReference type="AlphaFoldDB" id="X0XM92"/>
<comment type="caution">
    <text evidence="1">The sequence shown here is derived from an EMBL/GenBank/DDBJ whole genome shotgun (WGS) entry which is preliminary data.</text>
</comment>
<dbReference type="Gene3D" id="3.30.420.430">
    <property type="match status" value="1"/>
</dbReference>
<sequence>VNRLYANFTSLADGEWNYTVYTQDLAGNVNDTGTRFVTTDTTPPGAPTLTSP</sequence>
<reference evidence="1" key="1">
    <citation type="journal article" date="2014" name="Front. Microbiol.">
        <title>High frequency of phylogenetically diverse reductive dehalogenase-homologous genes in deep subseafloor sedimentary metagenomes.</title>
        <authorList>
            <person name="Kawai M."/>
            <person name="Futagami T."/>
            <person name="Toyoda A."/>
            <person name="Takaki Y."/>
            <person name="Nishi S."/>
            <person name="Hori S."/>
            <person name="Arai W."/>
            <person name="Tsubouchi T."/>
            <person name="Morono Y."/>
            <person name="Uchiyama I."/>
            <person name="Ito T."/>
            <person name="Fujiyama A."/>
            <person name="Inagaki F."/>
            <person name="Takami H."/>
        </authorList>
    </citation>
    <scope>NUCLEOTIDE SEQUENCE</scope>
    <source>
        <strain evidence="1">Expedition CK06-06</strain>
    </source>
</reference>
<protein>
    <recommendedName>
        <fullName evidence="2">Bacterial Ig-like domain-containing protein</fullName>
    </recommendedName>
</protein>
<name>X0XM92_9ZZZZ</name>
<organism evidence="1">
    <name type="scientific">marine sediment metagenome</name>
    <dbReference type="NCBI Taxonomy" id="412755"/>
    <lineage>
        <taxon>unclassified sequences</taxon>
        <taxon>metagenomes</taxon>
        <taxon>ecological metagenomes</taxon>
    </lineage>
</organism>
<evidence type="ECO:0000313" key="1">
    <source>
        <dbReference type="EMBL" id="GAG44304.1"/>
    </source>
</evidence>
<feature type="non-terminal residue" evidence="1">
    <location>
        <position position="1"/>
    </location>
</feature>
<gene>
    <name evidence="1" type="ORF">S01H1_86003</name>
</gene>